<feature type="transmembrane region" description="Helical" evidence="7">
    <location>
        <begin position="108"/>
        <end position="129"/>
    </location>
</feature>
<keyword evidence="9" id="KW-1185">Reference proteome</keyword>
<dbReference type="GO" id="GO:0016020">
    <property type="term" value="C:membrane"/>
    <property type="evidence" value="ECO:0007669"/>
    <property type="project" value="UniProtKB-SubCell"/>
</dbReference>
<keyword evidence="3 7" id="KW-0812">Transmembrane</keyword>
<comment type="subcellular location">
    <subcellularLocation>
        <location evidence="1">Membrane</location>
        <topology evidence="1">Multi-pass membrane protein</topology>
    </subcellularLocation>
</comment>
<feature type="transmembrane region" description="Helical" evidence="7">
    <location>
        <begin position="32"/>
        <end position="56"/>
    </location>
</feature>
<feature type="transmembrane region" description="Helical" evidence="7">
    <location>
        <begin position="6"/>
        <end position="25"/>
    </location>
</feature>
<feature type="transmembrane region" description="Helical" evidence="7">
    <location>
        <begin position="180"/>
        <end position="200"/>
    </location>
</feature>
<evidence type="ECO:0000256" key="6">
    <source>
        <dbReference type="ARBA" id="ARBA00023136"/>
    </source>
</evidence>
<evidence type="ECO:0000256" key="7">
    <source>
        <dbReference type="SAM" id="Phobius"/>
    </source>
</evidence>
<dbReference type="Pfam" id="PF06105">
    <property type="entry name" value="Aph-1"/>
    <property type="match status" value="1"/>
</dbReference>
<reference evidence="8 9" key="1">
    <citation type="journal article" date="2016" name="Genome Biol. Evol.">
        <title>Gene Family Evolution Reflects Adaptation to Soil Environmental Stressors in the Genome of the Collembolan Orchesella cincta.</title>
        <authorList>
            <person name="Faddeeva-Vakhrusheva A."/>
            <person name="Derks M.F."/>
            <person name="Anvar S.Y."/>
            <person name="Agamennone V."/>
            <person name="Suring W."/>
            <person name="Smit S."/>
            <person name="van Straalen N.M."/>
            <person name="Roelofs D."/>
        </authorList>
    </citation>
    <scope>NUCLEOTIDE SEQUENCE [LARGE SCALE GENOMIC DNA]</scope>
    <source>
        <tissue evidence="8">Mixed pool</tissue>
    </source>
</reference>
<evidence type="ECO:0000256" key="1">
    <source>
        <dbReference type="ARBA" id="ARBA00004141"/>
    </source>
</evidence>
<evidence type="ECO:0000313" key="8">
    <source>
        <dbReference type="EMBL" id="ODM92624.1"/>
    </source>
</evidence>
<name>A0A1D2MIF5_ORCCI</name>
<dbReference type="GO" id="GO:0007219">
    <property type="term" value="P:Notch signaling pathway"/>
    <property type="evidence" value="ECO:0007669"/>
    <property type="project" value="UniProtKB-KW"/>
</dbReference>
<organism evidence="8 9">
    <name type="scientific">Orchesella cincta</name>
    <name type="common">Springtail</name>
    <name type="synonym">Podura cincta</name>
    <dbReference type="NCBI Taxonomy" id="48709"/>
    <lineage>
        <taxon>Eukaryota</taxon>
        <taxon>Metazoa</taxon>
        <taxon>Ecdysozoa</taxon>
        <taxon>Arthropoda</taxon>
        <taxon>Hexapoda</taxon>
        <taxon>Collembola</taxon>
        <taxon>Entomobryomorpha</taxon>
        <taxon>Entomobryoidea</taxon>
        <taxon>Orchesellidae</taxon>
        <taxon>Orchesellinae</taxon>
        <taxon>Orchesella</taxon>
    </lineage>
</organism>
<accession>A0A1D2MIF5</accession>
<evidence type="ECO:0000256" key="4">
    <source>
        <dbReference type="ARBA" id="ARBA00022976"/>
    </source>
</evidence>
<keyword evidence="5 7" id="KW-1133">Transmembrane helix</keyword>
<proteinExistence type="inferred from homology"/>
<dbReference type="EMBL" id="LJIJ01001183">
    <property type="protein sequence ID" value="ODM92624.1"/>
    <property type="molecule type" value="Genomic_DNA"/>
</dbReference>
<dbReference type="AlphaFoldDB" id="A0A1D2MIF5"/>
<comment type="caution">
    <text evidence="8">The sequence shown here is derived from an EMBL/GenBank/DDBJ whole genome shotgun (WGS) entry which is preliminary data.</text>
</comment>
<keyword evidence="6 7" id="KW-0472">Membrane</keyword>
<keyword evidence="4" id="KW-0914">Notch signaling pathway</keyword>
<evidence type="ECO:0000256" key="3">
    <source>
        <dbReference type="ARBA" id="ARBA00022692"/>
    </source>
</evidence>
<dbReference type="PANTHER" id="PTHR12889">
    <property type="entry name" value="GAMMA-SECRETASE SUBUNIT APH-1"/>
    <property type="match status" value="1"/>
</dbReference>
<dbReference type="OMA" id="DTNNYLH"/>
<dbReference type="GO" id="GO:0016485">
    <property type="term" value="P:protein processing"/>
    <property type="evidence" value="ECO:0007669"/>
    <property type="project" value="InterPro"/>
</dbReference>
<evidence type="ECO:0000256" key="5">
    <source>
        <dbReference type="ARBA" id="ARBA00022989"/>
    </source>
</evidence>
<evidence type="ECO:0000256" key="2">
    <source>
        <dbReference type="ARBA" id="ARBA00005577"/>
    </source>
</evidence>
<dbReference type="STRING" id="48709.A0A1D2MIF5"/>
<feature type="transmembrane region" description="Helical" evidence="7">
    <location>
        <begin position="149"/>
        <end position="168"/>
    </location>
</feature>
<feature type="transmembrane region" description="Helical" evidence="7">
    <location>
        <begin position="206"/>
        <end position="225"/>
    </location>
</feature>
<feature type="transmembrane region" description="Helical" evidence="7">
    <location>
        <begin position="62"/>
        <end position="85"/>
    </location>
</feature>
<gene>
    <name evidence="8" type="ORF">Ocin01_14057</name>
</gene>
<dbReference type="InterPro" id="IPR009294">
    <property type="entry name" value="Aph-1"/>
</dbReference>
<dbReference type="OrthoDB" id="6507463at2759"/>
<protein>
    <submittedName>
        <fullName evidence="8">Gamma-secretase subunit Aph-1</fullName>
    </submittedName>
</protein>
<comment type="similarity">
    <text evidence="2">Belongs to the APH-1 family.</text>
</comment>
<evidence type="ECO:0000313" key="9">
    <source>
        <dbReference type="Proteomes" id="UP000094527"/>
    </source>
</evidence>
<sequence length="251" mass="27840">MTVMEFFGCTFIAFGPPFAMFYYTIAHDPIRIIILIASAFFWLLSLLLSSIWWAIVTPLKETLVFAVISSVVFQEVMRFLVYLLLTKAEGGLKRVTETNTALVDNKHILAYVSGLGFGIMSGAFALINILADSVGPGTVGLRRDGDSPMFFVTSAITTLCFILLHASWNVTFYAGVDRRNYGLTAIVFVSHLVASLLTLLNKNHLYWASIIPNYIILLVNAWFAFRCAGGRLKLDDIRRTGLPPVTLNVAD</sequence>
<dbReference type="Proteomes" id="UP000094527">
    <property type="component" value="Unassembled WGS sequence"/>
</dbReference>